<name>X0XIN4_9ZZZZ</name>
<dbReference type="AlphaFoldDB" id="X0XIN4"/>
<dbReference type="EMBL" id="BARS01053794">
    <property type="protein sequence ID" value="GAG42979.1"/>
    <property type="molecule type" value="Genomic_DNA"/>
</dbReference>
<protein>
    <submittedName>
        <fullName evidence="1">Uncharacterized protein</fullName>
    </submittedName>
</protein>
<feature type="non-terminal residue" evidence="1">
    <location>
        <position position="1"/>
    </location>
</feature>
<accession>X0XIN4</accession>
<feature type="non-terminal residue" evidence="1">
    <location>
        <position position="223"/>
    </location>
</feature>
<reference evidence="1" key="1">
    <citation type="journal article" date="2014" name="Front. Microbiol.">
        <title>High frequency of phylogenetically diverse reductive dehalogenase-homologous genes in deep subseafloor sedimentary metagenomes.</title>
        <authorList>
            <person name="Kawai M."/>
            <person name="Futagami T."/>
            <person name="Toyoda A."/>
            <person name="Takaki Y."/>
            <person name="Nishi S."/>
            <person name="Hori S."/>
            <person name="Arai W."/>
            <person name="Tsubouchi T."/>
            <person name="Morono Y."/>
            <person name="Uchiyama I."/>
            <person name="Ito T."/>
            <person name="Fujiyama A."/>
            <person name="Inagaki F."/>
            <person name="Takami H."/>
        </authorList>
    </citation>
    <scope>NUCLEOTIDE SEQUENCE</scope>
    <source>
        <strain evidence="1">Expedition CK06-06</strain>
    </source>
</reference>
<evidence type="ECO:0000313" key="1">
    <source>
        <dbReference type="EMBL" id="GAG42979.1"/>
    </source>
</evidence>
<comment type="caution">
    <text evidence="1">The sequence shown here is derived from an EMBL/GenBank/DDBJ whole genome shotgun (WGS) entry which is preliminary data.</text>
</comment>
<proteinExistence type="predicted"/>
<organism evidence="1">
    <name type="scientific">marine sediment metagenome</name>
    <dbReference type="NCBI Taxonomy" id="412755"/>
    <lineage>
        <taxon>unclassified sequences</taxon>
        <taxon>metagenomes</taxon>
        <taxon>ecological metagenomes</taxon>
    </lineage>
</organism>
<gene>
    <name evidence="1" type="ORF">S01H1_79753</name>
</gene>
<sequence>CGGESPITVTYKGAPIITMKHPFWAANWSWAGATVHTKSLGDGKYSMYGESRKLGLAIRGAASAKSDHVFEVRYKLVAARELKNIIGGGIEFRLDLKSDALPKSLAKPELLGDERGWRWSVAKDQALTVRFDPPVAKVYFERNNPSTIRVMLVGESLAAGPHEVTMTIELPKGGTMARSAAERYGPADVDNWLPNALSWATTPVDVSFLNHKPAGRHGFIRAE</sequence>